<dbReference type="AlphaFoldDB" id="A0A7J7M1U2"/>
<feature type="repeat" description="PPR" evidence="2">
    <location>
        <begin position="115"/>
        <end position="149"/>
    </location>
</feature>
<sequence length="247" mass="26803">MLKGYSENEVDAIKADTYVEDGDDEEAEGVVTEVVYGLDGISRQTVLDNQGDDTELSEGKYEKVGASITPGTILIVLTGRFKGNGVVFLKQLSSGMLLVTAKVARVIFDKIAVKSSMSWNTMIDGYMRNGGVDEGIDLFDQMPVRDKISGVEPDYVTVITVLAACANLGAVGLGIWVYRLLVKNFVACKNEASYCGIRSLWVSRLTGMQRKLLSKEGFSPNGVSFTGDLTTCSHARLVEKGFQCMIP</sequence>
<keyword evidence="1" id="KW-0677">Repeat</keyword>
<evidence type="ECO:0000313" key="5">
    <source>
        <dbReference type="Proteomes" id="UP000541444"/>
    </source>
</evidence>
<evidence type="ECO:0000256" key="2">
    <source>
        <dbReference type="PROSITE-ProRule" id="PRU00708"/>
    </source>
</evidence>
<accession>A0A7J7M1U2</accession>
<dbReference type="Gene3D" id="1.25.40.10">
    <property type="entry name" value="Tetratricopeptide repeat domain"/>
    <property type="match status" value="1"/>
</dbReference>
<organism evidence="4 5">
    <name type="scientific">Kingdonia uniflora</name>
    <dbReference type="NCBI Taxonomy" id="39325"/>
    <lineage>
        <taxon>Eukaryota</taxon>
        <taxon>Viridiplantae</taxon>
        <taxon>Streptophyta</taxon>
        <taxon>Embryophyta</taxon>
        <taxon>Tracheophyta</taxon>
        <taxon>Spermatophyta</taxon>
        <taxon>Magnoliopsida</taxon>
        <taxon>Ranunculales</taxon>
        <taxon>Circaeasteraceae</taxon>
        <taxon>Kingdonia</taxon>
    </lineage>
</organism>
<evidence type="ECO:0000313" key="4">
    <source>
        <dbReference type="EMBL" id="KAF6148833.1"/>
    </source>
</evidence>
<dbReference type="InterPro" id="IPR008991">
    <property type="entry name" value="Translation_prot_SH3-like_sf"/>
</dbReference>
<dbReference type="PANTHER" id="PTHR47928">
    <property type="entry name" value="REPEAT-CONTAINING PROTEIN, PUTATIVE-RELATED"/>
    <property type="match status" value="1"/>
</dbReference>
<keyword evidence="3" id="KW-0812">Transmembrane</keyword>
<dbReference type="SUPFAM" id="SSF50104">
    <property type="entry name" value="Translation proteins SH3-like domain"/>
    <property type="match status" value="1"/>
</dbReference>
<reference evidence="4 5" key="1">
    <citation type="journal article" date="2020" name="IScience">
        <title>Genome Sequencing of the Endangered Kingdonia uniflora (Circaeasteraceae, Ranunculales) Reveals Potential Mechanisms of Evolutionary Specialization.</title>
        <authorList>
            <person name="Sun Y."/>
            <person name="Deng T."/>
            <person name="Zhang A."/>
            <person name="Moore M.J."/>
            <person name="Landis J.B."/>
            <person name="Lin N."/>
            <person name="Zhang H."/>
            <person name="Zhang X."/>
            <person name="Huang J."/>
            <person name="Zhang X."/>
            <person name="Sun H."/>
            <person name="Wang H."/>
        </authorList>
    </citation>
    <scope>NUCLEOTIDE SEQUENCE [LARGE SCALE GENOMIC DNA]</scope>
    <source>
        <strain evidence="4">TB1705</strain>
        <tissue evidence="4">Leaf</tissue>
    </source>
</reference>
<dbReference type="EMBL" id="JACGCM010001825">
    <property type="protein sequence ID" value="KAF6148833.1"/>
    <property type="molecule type" value="Genomic_DNA"/>
</dbReference>
<dbReference type="InterPro" id="IPR002885">
    <property type="entry name" value="PPR_rpt"/>
</dbReference>
<dbReference type="InterPro" id="IPR011990">
    <property type="entry name" value="TPR-like_helical_dom_sf"/>
</dbReference>
<dbReference type="OrthoDB" id="1937829at2759"/>
<protein>
    <recommendedName>
        <fullName evidence="6">Pentatricopeptide repeat-containing protein</fullName>
    </recommendedName>
</protein>
<proteinExistence type="predicted"/>
<dbReference type="InterPro" id="IPR050421">
    <property type="entry name" value="PPR"/>
</dbReference>
<name>A0A7J7M1U2_9MAGN</name>
<keyword evidence="3" id="KW-1133">Transmembrane helix</keyword>
<gene>
    <name evidence="4" type="ORF">GIB67_014204</name>
</gene>
<evidence type="ECO:0008006" key="6">
    <source>
        <dbReference type="Google" id="ProtNLM"/>
    </source>
</evidence>
<dbReference type="PANTHER" id="PTHR47928:SF207">
    <property type="entry name" value="PENTATRICOPEPTIDE REPEAT-CONTAINING PROTEIN"/>
    <property type="match status" value="1"/>
</dbReference>
<comment type="caution">
    <text evidence="4">The sequence shown here is derived from an EMBL/GenBank/DDBJ whole genome shotgun (WGS) entry which is preliminary data.</text>
</comment>
<evidence type="ECO:0000256" key="1">
    <source>
        <dbReference type="ARBA" id="ARBA00022737"/>
    </source>
</evidence>
<dbReference type="PROSITE" id="PS51375">
    <property type="entry name" value="PPR"/>
    <property type="match status" value="1"/>
</dbReference>
<dbReference type="Pfam" id="PF13041">
    <property type="entry name" value="PPR_2"/>
    <property type="match status" value="1"/>
</dbReference>
<keyword evidence="3" id="KW-0472">Membrane</keyword>
<feature type="transmembrane region" description="Helical" evidence="3">
    <location>
        <begin position="155"/>
        <end position="178"/>
    </location>
</feature>
<keyword evidence="5" id="KW-1185">Reference proteome</keyword>
<evidence type="ECO:0000256" key="3">
    <source>
        <dbReference type="SAM" id="Phobius"/>
    </source>
</evidence>
<dbReference type="NCBIfam" id="TIGR00756">
    <property type="entry name" value="PPR"/>
    <property type="match status" value="1"/>
</dbReference>
<dbReference type="Proteomes" id="UP000541444">
    <property type="component" value="Unassembled WGS sequence"/>
</dbReference>